<dbReference type="VEuPathDB" id="FungiDB:C5L36_0D02540"/>
<sequence length="378" mass="43947">MGLKVRSIVYTLLTYTAYTAYSYRQTQHVIVEREKLHEYGIDKRFDTLEILGRFENPFKEYRPQTIYEFFVMRLIELTEIGKKRGNVPDDMDDRKKSLGWMKASVDKIKELGETCNDKVGYTWLGQSCGILQSGNKMFLMDPLFEDWIVNKWVGPRRIVPSPLNIDEMMELSPDYVVVSHDHPDHLGDETTRKFSQLDLKWIVPFGVKDFLLDHNVKEESIIEMKWWEKQQLDSEFEIVCLPAMHWSGRKLYDANQSLWSSFMILKKGRSIFYHGGDTGYVDGLFKKIGDKYGPITLAALPIGQYCPEWHQKPRHISPLESIKMMKEMKVENMVGVHWGTFTLSSEDYLEPADKLTEINAEGATVPQPGFTNIYDISK</sequence>
<protein>
    <recommendedName>
        <fullName evidence="1">Metallo-beta-lactamase domain-containing protein</fullName>
    </recommendedName>
</protein>
<dbReference type="PANTHER" id="PTHR15032">
    <property type="entry name" value="N-ACYL-PHOSPHATIDYLETHANOLAMINE-HYDROLYZING PHOSPHOLIPASE D"/>
    <property type="match status" value="1"/>
</dbReference>
<dbReference type="GO" id="GO:0070290">
    <property type="term" value="F:N-acylphosphatidylethanolamine-specific phospholipase D activity"/>
    <property type="evidence" value="ECO:0007669"/>
    <property type="project" value="InterPro"/>
</dbReference>
<dbReference type="EMBL" id="NHMM01000003">
    <property type="protein sequence ID" value="OUT22489.1"/>
    <property type="molecule type" value="Genomic_DNA"/>
</dbReference>
<dbReference type="Gene3D" id="3.60.15.10">
    <property type="entry name" value="Ribonuclease Z/Hydroxyacylglutathione hydrolase-like"/>
    <property type="match status" value="1"/>
</dbReference>
<dbReference type="Proteomes" id="UP000195871">
    <property type="component" value="Unassembled WGS sequence"/>
</dbReference>
<dbReference type="GO" id="GO:0070292">
    <property type="term" value="P:N-acylphosphatidylethanolamine metabolic process"/>
    <property type="evidence" value="ECO:0007669"/>
    <property type="project" value="TreeGrafter"/>
</dbReference>
<feature type="domain" description="Metallo-beta-lactamase" evidence="1">
    <location>
        <begin position="138"/>
        <end position="338"/>
    </location>
</feature>
<dbReference type="GO" id="GO:0005737">
    <property type="term" value="C:cytoplasm"/>
    <property type="evidence" value="ECO:0007669"/>
    <property type="project" value="TreeGrafter"/>
</dbReference>
<dbReference type="Pfam" id="PF12706">
    <property type="entry name" value="Lactamase_B_2"/>
    <property type="match status" value="1"/>
</dbReference>
<evidence type="ECO:0000313" key="3">
    <source>
        <dbReference type="Proteomes" id="UP000195871"/>
    </source>
</evidence>
<evidence type="ECO:0000259" key="1">
    <source>
        <dbReference type="Pfam" id="PF12706"/>
    </source>
</evidence>
<dbReference type="AlphaFoldDB" id="A0A1Z8JPK8"/>
<dbReference type="SUPFAM" id="SSF56281">
    <property type="entry name" value="Metallo-hydrolase/oxidoreductase"/>
    <property type="match status" value="1"/>
</dbReference>
<name>A0A1Z8JPK8_PICKU</name>
<evidence type="ECO:0000313" key="2">
    <source>
        <dbReference type="EMBL" id="OUT22489.1"/>
    </source>
</evidence>
<dbReference type="PIRSF" id="PIRSF038896">
    <property type="entry name" value="NAPE-PLD"/>
    <property type="match status" value="1"/>
</dbReference>
<comment type="caution">
    <text evidence="2">The sequence shown here is derived from an EMBL/GenBank/DDBJ whole genome shotgun (WGS) entry which is preliminary data.</text>
</comment>
<gene>
    <name evidence="2" type="ORF">CAS74_002227</name>
</gene>
<dbReference type="InterPro" id="IPR036866">
    <property type="entry name" value="RibonucZ/Hydroxyglut_hydro"/>
</dbReference>
<dbReference type="GO" id="GO:0008270">
    <property type="term" value="F:zinc ion binding"/>
    <property type="evidence" value="ECO:0007669"/>
    <property type="project" value="InterPro"/>
</dbReference>
<dbReference type="GO" id="GO:0070291">
    <property type="term" value="P:N-acylethanolamine metabolic process"/>
    <property type="evidence" value="ECO:0007669"/>
    <property type="project" value="TreeGrafter"/>
</dbReference>
<dbReference type="PANTHER" id="PTHR15032:SF4">
    <property type="entry name" value="N-ACYL-PHOSPHATIDYLETHANOLAMINE-HYDROLYZING PHOSPHOLIPASE D"/>
    <property type="match status" value="1"/>
</dbReference>
<reference evidence="2 3" key="1">
    <citation type="submission" date="2017-05" db="EMBL/GenBank/DDBJ databases">
        <title>The Genome Sequence of Candida krusei Ckrusei653.</title>
        <authorList>
            <person name="Cuomo C."/>
            <person name="Forche A."/>
            <person name="Young S."/>
            <person name="Abouelleil A."/>
            <person name="Cao P."/>
            <person name="Chapman S."/>
            <person name="Cusick C."/>
            <person name="Shea T."/>
            <person name="Nusbaum C."/>
            <person name="Birren B."/>
        </authorList>
    </citation>
    <scope>NUCLEOTIDE SEQUENCE [LARGE SCALE GENOMIC DNA]</scope>
    <source>
        <strain evidence="2 3">Ckrusei653</strain>
    </source>
</reference>
<dbReference type="InterPro" id="IPR024884">
    <property type="entry name" value="NAPE-PLD"/>
</dbReference>
<accession>A0A1Z8JPK8</accession>
<proteinExistence type="predicted"/>
<dbReference type="InterPro" id="IPR001279">
    <property type="entry name" value="Metallo-B-lactamas"/>
</dbReference>
<organism evidence="2 3">
    <name type="scientific">Pichia kudriavzevii</name>
    <name type="common">Yeast</name>
    <name type="synonym">Issatchenkia orientalis</name>
    <dbReference type="NCBI Taxonomy" id="4909"/>
    <lineage>
        <taxon>Eukaryota</taxon>
        <taxon>Fungi</taxon>
        <taxon>Dikarya</taxon>
        <taxon>Ascomycota</taxon>
        <taxon>Saccharomycotina</taxon>
        <taxon>Pichiomycetes</taxon>
        <taxon>Pichiales</taxon>
        <taxon>Pichiaceae</taxon>
        <taxon>Pichia</taxon>
    </lineage>
</organism>